<name>A0A8J7S7U2_9PROT</name>
<dbReference type="GO" id="GO:0003723">
    <property type="term" value="F:RNA binding"/>
    <property type="evidence" value="ECO:0007669"/>
    <property type="project" value="InterPro"/>
</dbReference>
<evidence type="ECO:0000313" key="3">
    <source>
        <dbReference type="Proteomes" id="UP000672602"/>
    </source>
</evidence>
<reference evidence="2" key="1">
    <citation type="submission" date="2021-04" db="EMBL/GenBank/DDBJ databases">
        <authorList>
            <person name="Zhang D.-C."/>
        </authorList>
    </citation>
    <scope>NUCLEOTIDE SEQUENCE</scope>
    <source>
        <strain evidence="2">CGMCC 1.15697</strain>
    </source>
</reference>
<dbReference type="InterPro" id="IPR036388">
    <property type="entry name" value="WH-like_DNA-bd_sf"/>
</dbReference>
<evidence type="ECO:0000259" key="1">
    <source>
        <dbReference type="PROSITE" id="PS50921"/>
    </source>
</evidence>
<dbReference type="Pfam" id="PF03861">
    <property type="entry name" value="ANTAR"/>
    <property type="match status" value="1"/>
</dbReference>
<dbReference type="AlphaFoldDB" id="A0A8J7S7U2"/>
<dbReference type="Gene3D" id="1.10.10.10">
    <property type="entry name" value="Winged helix-like DNA-binding domain superfamily/Winged helix DNA-binding domain"/>
    <property type="match status" value="1"/>
</dbReference>
<dbReference type="InterPro" id="IPR049021">
    <property type="entry name" value="AmiR_N"/>
</dbReference>
<proteinExistence type="predicted"/>
<dbReference type="EMBL" id="JAGMWN010000008">
    <property type="protein sequence ID" value="MBP5858414.1"/>
    <property type="molecule type" value="Genomic_DNA"/>
</dbReference>
<dbReference type="SMART" id="SM01012">
    <property type="entry name" value="ANTAR"/>
    <property type="match status" value="1"/>
</dbReference>
<protein>
    <submittedName>
        <fullName evidence="2">ANTAR domain-containing protein</fullName>
    </submittedName>
</protein>
<accession>A0A8J7S7U2</accession>
<keyword evidence="3" id="KW-1185">Reference proteome</keyword>
<dbReference type="Pfam" id="PF21332">
    <property type="entry name" value="AmiR_N"/>
    <property type="match status" value="1"/>
</dbReference>
<dbReference type="SUPFAM" id="SSF52172">
    <property type="entry name" value="CheY-like"/>
    <property type="match status" value="1"/>
</dbReference>
<dbReference type="PROSITE" id="PS50921">
    <property type="entry name" value="ANTAR"/>
    <property type="match status" value="1"/>
</dbReference>
<dbReference type="PIRSF" id="PIRSF036382">
    <property type="entry name" value="RR_antiterm"/>
    <property type="match status" value="1"/>
</dbReference>
<dbReference type="RefSeq" id="WP_210683003.1">
    <property type="nucleotide sequence ID" value="NZ_JAGMWN010000008.1"/>
</dbReference>
<evidence type="ECO:0000313" key="2">
    <source>
        <dbReference type="EMBL" id="MBP5858414.1"/>
    </source>
</evidence>
<dbReference type="Gene3D" id="3.40.50.2300">
    <property type="match status" value="1"/>
</dbReference>
<dbReference type="InterPro" id="IPR011006">
    <property type="entry name" value="CheY-like_superfamily"/>
</dbReference>
<dbReference type="InterPro" id="IPR008327">
    <property type="entry name" value="Sig_transdc_resp-reg_antiterm"/>
</dbReference>
<dbReference type="InterPro" id="IPR005561">
    <property type="entry name" value="ANTAR"/>
</dbReference>
<dbReference type="Proteomes" id="UP000672602">
    <property type="component" value="Unassembled WGS sequence"/>
</dbReference>
<comment type="caution">
    <text evidence="2">The sequence shown here is derived from an EMBL/GenBank/DDBJ whole genome shotgun (WGS) entry which is preliminary data.</text>
</comment>
<gene>
    <name evidence="2" type="ORF">KAJ83_15440</name>
</gene>
<feature type="domain" description="ANTAR" evidence="1">
    <location>
        <begin position="128"/>
        <end position="189"/>
    </location>
</feature>
<sequence length="202" mass="22405">MSGALLKDLRDLSVTVLHPSDTDGESLVSHLRRIGCRVDPRWPIPEEPPEPTDILITTVDRDVHDQVKALIKKFGEPKPAIMAVVNYENPATLQLVLEMEALAVIGKPIRPFGLLTNLVLSRNLLLSQRTAAERIRKLEAKIAGQKKIAKAKSILMETQALSEKEAYESLRAQAMAKRISMEQIAVAIINANELLSFRLKGD</sequence>
<organism evidence="2 3">
    <name type="scientific">Marivibrio halodurans</name>
    <dbReference type="NCBI Taxonomy" id="2039722"/>
    <lineage>
        <taxon>Bacteria</taxon>
        <taxon>Pseudomonadati</taxon>
        <taxon>Pseudomonadota</taxon>
        <taxon>Alphaproteobacteria</taxon>
        <taxon>Rhodospirillales</taxon>
        <taxon>Rhodospirillaceae</taxon>
        <taxon>Marivibrio</taxon>
    </lineage>
</organism>